<feature type="region of interest" description="Disordered" evidence="3">
    <location>
        <begin position="322"/>
        <end position="342"/>
    </location>
</feature>
<evidence type="ECO:0000256" key="3">
    <source>
        <dbReference type="SAM" id="MobiDB-lite"/>
    </source>
</evidence>
<keyword evidence="2" id="KW-0436">Ligase</keyword>
<dbReference type="Gene3D" id="3.40.50.12780">
    <property type="entry name" value="N-terminal domain of ligase-like"/>
    <property type="match status" value="1"/>
</dbReference>
<evidence type="ECO:0000259" key="4">
    <source>
        <dbReference type="Pfam" id="PF00501"/>
    </source>
</evidence>
<sequence length="390" mass="42433">MNESLDALQPTMFREVFEHHFTWASGFERNIHRYADRPAMTDLPSGRHWTYAELGRDTGRLVAGLAARGVGKGDLVAYQLYNCPEFAMLYIAAQGLRAVSSPSNFRLAAGELAHVFDQTRPKVFVYDVRLADQVAHALELADFNPQTLAGVGSGELLPGAIRFDELLADEAPSFHAPDDASTWDWTSLLFTSGTTGMPKPVPLTSLNEVLTAHDVIMHFPLNAHESTLNMSPWFHRGGNYCAGPNTMFYLGGEVVIMPKFDADAVLDTIAERGLAYVVGAPTNLERLADAQERRPRDLSSLSGIVTMGAPWRGPPPCATSACSAPASPTGTAPPRASGTPTCVPTTCRRAPAPPGMPASTTMWRWSGCSTTAPPPPMSWPPRTTRRWVRW</sequence>
<gene>
    <name evidence="5" type="ORF">PFR_JS23_2292</name>
</gene>
<dbReference type="InterPro" id="IPR042099">
    <property type="entry name" value="ANL_N_sf"/>
</dbReference>
<dbReference type="PANTHER" id="PTHR43201:SF5">
    <property type="entry name" value="MEDIUM-CHAIN ACYL-COA LIGASE ACSF2, MITOCHONDRIAL"/>
    <property type="match status" value="1"/>
</dbReference>
<feature type="compositionally biased region" description="Low complexity" evidence="3">
    <location>
        <begin position="322"/>
        <end position="334"/>
    </location>
</feature>
<dbReference type="Proteomes" id="UP000250080">
    <property type="component" value="Chromosome I"/>
</dbReference>
<feature type="domain" description="AMP-dependent synthetase/ligase" evidence="4">
    <location>
        <begin position="27"/>
        <end position="310"/>
    </location>
</feature>
<dbReference type="EMBL" id="LT618793">
    <property type="protein sequence ID" value="SCQ82608.1"/>
    <property type="molecule type" value="Genomic_DNA"/>
</dbReference>
<dbReference type="PROSITE" id="PS00455">
    <property type="entry name" value="AMP_BINDING"/>
    <property type="match status" value="1"/>
</dbReference>
<proteinExistence type="inferred from homology"/>
<organism evidence="5 6">
    <name type="scientific">Propionibacterium freudenreichii</name>
    <dbReference type="NCBI Taxonomy" id="1744"/>
    <lineage>
        <taxon>Bacteria</taxon>
        <taxon>Bacillati</taxon>
        <taxon>Actinomycetota</taxon>
        <taxon>Actinomycetes</taxon>
        <taxon>Propionibacteriales</taxon>
        <taxon>Propionibacteriaceae</taxon>
        <taxon>Propionibacterium</taxon>
    </lineage>
</organism>
<comment type="similarity">
    <text evidence="1">Belongs to the ATP-dependent AMP-binding enzyme family.</text>
</comment>
<protein>
    <submittedName>
        <fullName evidence="5">Cinnamyl alcohol dehydrogenase</fullName>
    </submittedName>
</protein>
<feature type="region of interest" description="Disordered" evidence="3">
    <location>
        <begin position="370"/>
        <end position="390"/>
    </location>
</feature>
<accession>A0A509MI55</accession>
<name>A0A509MI55_9ACTN</name>
<dbReference type="GO" id="GO:0031956">
    <property type="term" value="F:medium-chain fatty acid-CoA ligase activity"/>
    <property type="evidence" value="ECO:0007669"/>
    <property type="project" value="TreeGrafter"/>
</dbReference>
<dbReference type="GO" id="GO:0006631">
    <property type="term" value="P:fatty acid metabolic process"/>
    <property type="evidence" value="ECO:0007669"/>
    <property type="project" value="TreeGrafter"/>
</dbReference>
<dbReference type="InterPro" id="IPR000873">
    <property type="entry name" value="AMP-dep_synth/lig_dom"/>
</dbReference>
<evidence type="ECO:0000256" key="1">
    <source>
        <dbReference type="ARBA" id="ARBA00006432"/>
    </source>
</evidence>
<dbReference type="AlphaFoldDB" id="A0A509MI55"/>
<dbReference type="PANTHER" id="PTHR43201">
    <property type="entry name" value="ACYL-COA SYNTHETASE"/>
    <property type="match status" value="1"/>
</dbReference>
<reference evidence="5 6" key="1">
    <citation type="submission" date="2016-09" db="EMBL/GenBank/DDBJ databases">
        <authorList>
            <person name="Laine KS P."/>
        </authorList>
    </citation>
    <scope>NUCLEOTIDE SEQUENCE [LARGE SCALE GENOMIC DNA]</scope>
    <source>
        <strain evidence="5">PFRJS-23</strain>
    </source>
</reference>
<dbReference type="SUPFAM" id="SSF56801">
    <property type="entry name" value="Acetyl-CoA synthetase-like"/>
    <property type="match status" value="1"/>
</dbReference>
<evidence type="ECO:0000313" key="6">
    <source>
        <dbReference type="Proteomes" id="UP000250080"/>
    </source>
</evidence>
<dbReference type="InterPro" id="IPR020845">
    <property type="entry name" value="AMP-binding_CS"/>
</dbReference>
<evidence type="ECO:0000256" key="2">
    <source>
        <dbReference type="ARBA" id="ARBA00022598"/>
    </source>
</evidence>
<evidence type="ECO:0000313" key="5">
    <source>
        <dbReference type="EMBL" id="SCQ82608.1"/>
    </source>
</evidence>
<dbReference type="Pfam" id="PF00501">
    <property type="entry name" value="AMP-binding"/>
    <property type="match status" value="1"/>
</dbReference>